<gene>
    <name evidence="3" type="ORF">HGP29_16635</name>
</gene>
<dbReference type="InterPro" id="IPR036641">
    <property type="entry name" value="HPT_dom_sf"/>
</dbReference>
<organism evidence="3 4">
    <name type="scientific">Flammeovirga agarivorans</name>
    <dbReference type="NCBI Taxonomy" id="2726742"/>
    <lineage>
        <taxon>Bacteria</taxon>
        <taxon>Pseudomonadati</taxon>
        <taxon>Bacteroidota</taxon>
        <taxon>Cytophagia</taxon>
        <taxon>Cytophagales</taxon>
        <taxon>Flammeovirgaceae</taxon>
        <taxon>Flammeovirga</taxon>
    </lineage>
</organism>
<dbReference type="GO" id="GO:0000160">
    <property type="term" value="P:phosphorelay signal transduction system"/>
    <property type="evidence" value="ECO:0007669"/>
    <property type="project" value="InterPro"/>
</dbReference>
<comment type="caution">
    <text evidence="3">The sequence shown here is derived from an EMBL/GenBank/DDBJ whole genome shotgun (WGS) entry which is preliminary data.</text>
</comment>
<dbReference type="Pfam" id="PF01627">
    <property type="entry name" value="Hpt"/>
    <property type="match status" value="1"/>
</dbReference>
<dbReference type="GO" id="GO:0004672">
    <property type="term" value="F:protein kinase activity"/>
    <property type="evidence" value="ECO:0007669"/>
    <property type="project" value="UniProtKB-ARBA"/>
</dbReference>
<feature type="domain" description="HPt" evidence="2">
    <location>
        <begin position="28"/>
        <end position="119"/>
    </location>
</feature>
<evidence type="ECO:0000259" key="2">
    <source>
        <dbReference type="PROSITE" id="PS50894"/>
    </source>
</evidence>
<dbReference type="InterPro" id="IPR008207">
    <property type="entry name" value="Sig_transdc_His_kin_Hpt_dom"/>
</dbReference>
<evidence type="ECO:0000313" key="3">
    <source>
        <dbReference type="EMBL" id="NLR92846.1"/>
    </source>
</evidence>
<sequence>MDTLFFKTYSSIPLLKQNVWLKFKTFAREDQLKLLIETFGNDVHDLVDATRQGIAQNSKMKVKRSLHTLKGMAATVGASRLQFIAQKAESLDPQLIRKNHLIEEIEKCGNASVKEMNNS</sequence>
<evidence type="ECO:0000313" key="4">
    <source>
        <dbReference type="Proteomes" id="UP000585050"/>
    </source>
</evidence>
<keyword evidence="4" id="KW-1185">Reference proteome</keyword>
<dbReference type="SUPFAM" id="SSF47226">
    <property type="entry name" value="Histidine-containing phosphotransfer domain, HPT domain"/>
    <property type="match status" value="1"/>
</dbReference>
<dbReference type="EMBL" id="JABAIL010000005">
    <property type="protein sequence ID" value="NLR92846.1"/>
    <property type="molecule type" value="Genomic_DNA"/>
</dbReference>
<name>A0A7X8SMF3_9BACT</name>
<dbReference type="CDD" id="cd00088">
    <property type="entry name" value="HPT"/>
    <property type="match status" value="1"/>
</dbReference>
<evidence type="ECO:0000256" key="1">
    <source>
        <dbReference type="PROSITE-ProRule" id="PRU00110"/>
    </source>
</evidence>
<proteinExistence type="predicted"/>
<dbReference type="RefSeq" id="WP_168883563.1">
    <property type="nucleotide sequence ID" value="NZ_JABAIL010000005.1"/>
</dbReference>
<accession>A0A7X8SMF3</accession>
<keyword evidence="1" id="KW-0597">Phosphoprotein</keyword>
<dbReference type="Gene3D" id="1.20.120.160">
    <property type="entry name" value="HPT domain"/>
    <property type="match status" value="1"/>
</dbReference>
<dbReference type="AlphaFoldDB" id="A0A7X8SMF3"/>
<reference evidence="3 4" key="1">
    <citation type="submission" date="2020-04" db="EMBL/GenBank/DDBJ databases">
        <title>Flammeovirga sp. SR4, a novel species isolated from seawater.</title>
        <authorList>
            <person name="Wang X."/>
        </authorList>
    </citation>
    <scope>NUCLEOTIDE SEQUENCE [LARGE SCALE GENOMIC DNA]</scope>
    <source>
        <strain evidence="3 4">SR4</strain>
    </source>
</reference>
<feature type="modified residue" description="Phosphohistidine" evidence="1">
    <location>
        <position position="67"/>
    </location>
</feature>
<protein>
    <submittedName>
        <fullName evidence="3">Hpt domain-containing protein</fullName>
    </submittedName>
</protein>
<dbReference type="PROSITE" id="PS50894">
    <property type="entry name" value="HPT"/>
    <property type="match status" value="1"/>
</dbReference>
<dbReference type="Proteomes" id="UP000585050">
    <property type="component" value="Unassembled WGS sequence"/>
</dbReference>